<protein>
    <submittedName>
        <fullName evidence="1">Uncharacterized protein</fullName>
    </submittedName>
</protein>
<gene>
    <name evidence="1" type="ORF">RFI_35078</name>
</gene>
<dbReference type="Proteomes" id="UP000023152">
    <property type="component" value="Unassembled WGS sequence"/>
</dbReference>
<comment type="caution">
    <text evidence="1">The sequence shown here is derived from an EMBL/GenBank/DDBJ whole genome shotgun (WGS) entry which is preliminary data.</text>
</comment>
<feature type="non-terminal residue" evidence="1">
    <location>
        <position position="158"/>
    </location>
</feature>
<feature type="non-terminal residue" evidence="1">
    <location>
        <position position="1"/>
    </location>
</feature>
<dbReference type="EMBL" id="ASPP01035976">
    <property type="protein sequence ID" value="ETO02358.1"/>
    <property type="molecule type" value="Genomic_DNA"/>
</dbReference>
<sequence length="158" mass="18119">KWNDKQLNIAVQCLIDGFQNINGYDNYISRDLLEGIAMKLNETQTDSVFMCLINGLKGNNEKNRKLYAESIGYVSMKLNKKQLNDVFKCLNGQLDRIFSAFIHGIIAAKASEKQLEEVVNTLIFVSKHSNNDKDKDRSLMRLLELISTKLNDKQLYLL</sequence>
<reference evidence="1 2" key="1">
    <citation type="journal article" date="2013" name="Curr. Biol.">
        <title>The Genome of the Foraminiferan Reticulomyxa filosa.</title>
        <authorList>
            <person name="Glockner G."/>
            <person name="Hulsmann N."/>
            <person name="Schleicher M."/>
            <person name="Noegel A.A."/>
            <person name="Eichinger L."/>
            <person name="Gallinger C."/>
            <person name="Pawlowski J."/>
            <person name="Sierra R."/>
            <person name="Euteneuer U."/>
            <person name="Pillet L."/>
            <person name="Moustafa A."/>
            <person name="Platzer M."/>
            <person name="Groth M."/>
            <person name="Szafranski K."/>
            <person name="Schliwa M."/>
        </authorList>
    </citation>
    <scope>NUCLEOTIDE SEQUENCE [LARGE SCALE GENOMIC DNA]</scope>
</reference>
<evidence type="ECO:0000313" key="1">
    <source>
        <dbReference type="EMBL" id="ETO02358.1"/>
    </source>
</evidence>
<name>X6LK90_RETFI</name>
<evidence type="ECO:0000313" key="2">
    <source>
        <dbReference type="Proteomes" id="UP000023152"/>
    </source>
</evidence>
<proteinExistence type="predicted"/>
<organism evidence="1 2">
    <name type="scientific">Reticulomyxa filosa</name>
    <dbReference type="NCBI Taxonomy" id="46433"/>
    <lineage>
        <taxon>Eukaryota</taxon>
        <taxon>Sar</taxon>
        <taxon>Rhizaria</taxon>
        <taxon>Retaria</taxon>
        <taxon>Foraminifera</taxon>
        <taxon>Monothalamids</taxon>
        <taxon>Reticulomyxidae</taxon>
        <taxon>Reticulomyxa</taxon>
    </lineage>
</organism>
<accession>X6LK90</accession>
<keyword evidence="2" id="KW-1185">Reference proteome</keyword>
<dbReference type="AlphaFoldDB" id="X6LK90"/>